<reference evidence="2" key="1">
    <citation type="submission" date="2012-02" db="EMBL/GenBank/DDBJ databases">
        <title>Genome sequencing of Giardia lamblia Genotypes A2 and B isolates (DH and GS) and comparative analysis with the genomes of Genotypes A1 and E (WB and Pig).</title>
        <authorList>
            <person name="Adam R."/>
            <person name="Dahlstrom E."/>
            <person name="Martens C."/>
            <person name="Bruno D."/>
            <person name="Barbian K."/>
            <person name="Porcella S.F."/>
            <person name="Nash T."/>
        </authorList>
    </citation>
    <scope>NUCLEOTIDE SEQUENCE</scope>
    <source>
        <strain evidence="2">DH</strain>
    </source>
</reference>
<evidence type="ECO:0000313" key="1">
    <source>
        <dbReference type="EMBL" id="ESU36531.1"/>
    </source>
</evidence>
<name>V6TCE4_GIAIN</name>
<proteinExistence type="predicted"/>
<dbReference type="Gene3D" id="1.25.10.10">
    <property type="entry name" value="Leucine-rich Repeat Variant"/>
    <property type="match status" value="2"/>
</dbReference>
<comment type="caution">
    <text evidence="1">The sequence shown here is derived from an EMBL/GenBank/DDBJ whole genome shotgun (WGS) entry which is preliminary data.</text>
</comment>
<dbReference type="GO" id="GO:0008017">
    <property type="term" value="F:microtubule binding"/>
    <property type="evidence" value="ECO:0007669"/>
    <property type="project" value="TreeGrafter"/>
</dbReference>
<dbReference type="SMART" id="SM00185">
    <property type="entry name" value="ARM"/>
    <property type="match status" value="8"/>
</dbReference>
<dbReference type="InterPro" id="IPR016024">
    <property type="entry name" value="ARM-type_fold"/>
</dbReference>
<dbReference type="InterPro" id="IPR000225">
    <property type="entry name" value="Armadillo"/>
</dbReference>
<dbReference type="GO" id="GO:0003341">
    <property type="term" value="P:cilium movement"/>
    <property type="evidence" value="ECO:0007669"/>
    <property type="project" value="TreeGrafter"/>
</dbReference>
<dbReference type="Pfam" id="PF00514">
    <property type="entry name" value="Arm"/>
    <property type="match status" value="3"/>
</dbReference>
<dbReference type="VEuPathDB" id="GiardiaDB:DHA2_16202"/>
<dbReference type="PANTHER" id="PTHR23314">
    <property type="entry name" value="SPERM-ASSOCIATED ANTIGEN 6 ARMADILLO REPEAT-CONTAINING"/>
    <property type="match status" value="1"/>
</dbReference>
<dbReference type="InterPro" id="IPR011989">
    <property type="entry name" value="ARM-like"/>
</dbReference>
<sequence length="524" mass="56852">MLSNIVFKTQNFEFPNFVFSKSMATNRFVVAHFEAYQKARQDFVQGLAELAQHPQNVETIKSLGGVALCRSLLMDNVPSIQHSAATALGRIANFSEEMAELVVANDVLPQLVFSLAERNRHYQKAAAFVLRSVARHSPSLAQAVVDAGSLEPLAICLDEFDPCVKEAAAWALGYIARHNEHLAQAVVDAGAVPFLIAAAQEPELSLKRIAVSALSDISKHTPELAQAVVDAGAISYISPLISSKDARVRRQVCSALSQLAKHSVELAELCVEGEIFPRALLLLRDKDSITSRNAATLVREVVKHTAELAQLVVNAGGIGALVEFISVTRGPDRLPGIMALGFIAAFSETLALSIIVAKGVTPLVSCLVSEVEDHVLAATVWTLGQIGRHSPDHAKAICDANVLPKLLALFISESSSDDLRQKAKRSIKFTVQKTTALPALDPLLFQSPPSILKHVVAQYAKILPKDVESRRQFVTSGGLQKIQSIACEPGTKLYEAIEQCNACFPDEIVKYYTRKPENMLDLIK</sequence>
<dbReference type="VEuPathDB" id="GiardiaDB:QR46_0769"/>
<evidence type="ECO:0000313" key="2">
    <source>
        <dbReference type="Proteomes" id="UP000018320"/>
    </source>
</evidence>
<organism evidence="1 2">
    <name type="scientific">Giardia intestinalis</name>
    <name type="common">Giardia lamblia</name>
    <dbReference type="NCBI Taxonomy" id="5741"/>
    <lineage>
        <taxon>Eukaryota</taxon>
        <taxon>Metamonada</taxon>
        <taxon>Diplomonadida</taxon>
        <taxon>Hexamitidae</taxon>
        <taxon>Giardiinae</taxon>
        <taxon>Giardia</taxon>
    </lineage>
</organism>
<gene>
    <name evidence="1" type="ORF">DHA2_16202</name>
</gene>
<dbReference type="AlphaFoldDB" id="V6TCE4"/>
<dbReference type="EMBL" id="AHGT01000045">
    <property type="protein sequence ID" value="ESU36531.1"/>
    <property type="molecule type" value="Genomic_DNA"/>
</dbReference>
<reference evidence="1 2" key="2">
    <citation type="journal article" date="2013" name="Genome Biol. Evol.">
        <title>Genome sequencing of Giardia lamblia genotypes A2 and B isolates (DH and GS) and comparative analysis with the genomes of genotypes A1 and E (WB and Pig).</title>
        <authorList>
            <person name="Adam R.D."/>
            <person name="Dahlstrom E.W."/>
            <person name="Martens C.A."/>
            <person name="Bruno D.P."/>
            <person name="Barbian K.D."/>
            <person name="Ricklefs S.M."/>
            <person name="Hernandez M.M."/>
            <person name="Narla N.P."/>
            <person name="Patel R.B."/>
            <person name="Porcella S.F."/>
            <person name="Nash T.E."/>
        </authorList>
    </citation>
    <scope>NUCLEOTIDE SEQUENCE [LARGE SCALE GENOMIC DNA]</scope>
    <source>
        <strain evidence="1 2">DH</strain>
    </source>
</reference>
<dbReference type="Proteomes" id="UP000018320">
    <property type="component" value="Unassembled WGS sequence"/>
</dbReference>
<protein>
    <submittedName>
        <fullName evidence="1">Axoneme central apparatus protein</fullName>
    </submittedName>
</protein>
<dbReference type="VEuPathDB" id="GiardiaDB:GL50803_0016202"/>
<accession>V6TCE4</accession>
<dbReference type="VEuPathDB" id="GiardiaDB:GL50581_3967"/>
<dbReference type="SUPFAM" id="SSF48371">
    <property type="entry name" value="ARM repeat"/>
    <property type="match status" value="1"/>
</dbReference>
<dbReference type="GO" id="GO:0015630">
    <property type="term" value="C:microtubule cytoskeleton"/>
    <property type="evidence" value="ECO:0007669"/>
    <property type="project" value="TreeGrafter"/>
</dbReference>
<dbReference type="PANTHER" id="PTHR23314:SF0">
    <property type="entry name" value="SPERM-ASSOCIATED ANTIGEN 6"/>
    <property type="match status" value="1"/>
</dbReference>